<feature type="non-terminal residue" evidence="1">
    <location>
        <position position="17"/>
    </location>
</feature>
<evidence type="ECO:0000313" key="1">
    <source>
        <dbReference type="EMBL" id="MCI60889.1"/>
    </source>
</evidence>
<accession>A0A392TI96</accession>
<protein>
    <submittedName>
        <fullName evidence="1">Uncharacterized protein</fullName>
    </submittedName>
</protein>
<evidence type="ECO:0000313" key="2">
    <source>
        <dbReference type="Proteomes" id="UP000265520"/>
    </source>
</evidence>
<comment type="caution">
    <text evidence="1">The sequence shown here is derived from an EMBL/GenBank/DDBJ whole genome shotgun (WGS) entry which is preliminary data.</text>
</comment>
<dbReference type="EMBL" id="LXQA010589954">
    <property type="protein sequence ID" value="MCI60889.1"/>
    <property type="molecule type" value="Genomic_DNA"/>
</dbReference>
<sequence>MAVASAGAVAAGESERE</sequence>
<name>A0A392TI96_9FABA</name>
<organism evidence="1 2">
    <name type="scientific">Trifolium medium</name>
    <dbReference type="NCBI Taxonomy" id="97028"/>
    <lineage>
        <taxon>Eukaryota</taxon>
        <taxon>Viridiplantae</taxon>
        <taxon>Streptophyta</taxon>
        <taxon>Embryophyta</taxon>
        <taxon>Tracheophyta</taxon>
        <taxon>Spermatophyta</taxon>
        <taxon>Magnoliopsida</taxon>
        <taxon>eudicotyledons</taxon>
        <taxon>Gunneridae</taxon>
        <taxon>Pentapetalae</taxon>
        <taxon>rosids</taxon>
        <taxon>fabids</taxon>
        <taxon>Fabales</taxon>
        <taxon>Fabaceae</taxon>
        <taxon>Papilionoideae</taxon>
        <taxon>50 kb inversion clade</taxon>
        <taxon>NPAAA clade</taxon>
        <taxon>Hologalegina</taxon>
        <taxon>IRL clade</taxon>
        <taxon>Trifolieae</taxon>
        <taxon>Trifolium</taxon>
    </lineage>
</organism>
<dbReference type="AlphaFoldDB" id="A0A392TI96"/>
<keyword evidence="2" id="KW-1185">Reference proteome</keyword>
<proteinExistence type="predicted"/>
<dbReference type="Proteomes" id="UP000265520">
    <property type="component" value="Unassembled WGS sequence"/>
</dbReference>
<reference evidence="1 2" key="1">
    <citation type="journal article" date="2018" name="Front. Plant Sci.">
        <title>Red Clover (Trifolium pratense) and Zigzag Clover (T. medium) - A Picture of Genomic Similarities and Differences.</title>
        <authorList>
            <person name="Dluhosova J."/>
            <person name="Istvanek J."/>
            <person name="Nedelnik J."/>
            <person name="Repkova J."/>
        </authorList>
    </citation>
    <scope>NUCLEOTIDE SEQUENCE [LARGE SCALE GENOMIC DNA]</scope>
    <source>
        <strain evidence="2">cv. 10/8</strain>
        <tissue evidence="1">Leaf</tissue>
    </source>
</reference>